<dbReference type="GO" id="GO:0004803">
    <property type="term" value="F:transposase activity"/>
    <property type="evidence" value="ECO:0007669"/>
    <property type="project" value="InterPro"/>
</dbReference>
<dbReference type="InterPro" id="IPR002559">
    <property type="entry name" value="Transposase_11"/>
</dbReference>
<keyword evidence="3" id="KW-1185">Reference proteome</keyword>
<name>A0A6B8VNK3_9CORY</name>
<dbReference type="GO" id="GO:0006313">
    <property type="term" value="P:DNA transposition"/>
    <property type="evidence" value="ECO:0007669"/>
    <property type="project" value="InterPro"/>
</dbReference>
<protein>
    <submittedName>
        <fullName evidence="2">Transposase DDE domain protein</fullName>
    </submittedName>
</protein>
<dbReference type="GO" id="GO:0003677">
    <property type="term" value="F:DNA binding"/>
    <property type="evidence" value="ECO:0007669"/>
    <property type="project" value="InterPro"/>
</dbReference>
<evidence type="ECO:0000313" key="3">
    <source>
        <dbReference type="Proteomes" id="UP000424462"/>
    </source>
</evidence>
<dbReference type="Proteomes" id="UP000424462">
    <property type="component" value="Chromosome"/>
</dbReference>
<dbReference type="KEGG" id="cok:COCCU_05840"/>
<accession>A0A6B8VNK3</accession>
<evidence type="ECO:0000313" key="2">
    <source>
        <dbReference type="EMBL" id="QGU07112.1"/>
    </source>
</evidence>
<feature type="domain" description="Transposase IS4-like" evidence="1">
    <location>
        <begin position="13"/>
        <end position="182"/>
    </location>
</feature>
<sequence length="205" mass="22141">MVHLATSIGLLGDDVWIVDSTPVECGRSRETATRSDLAGTAEYGYCASHSRFFWGMRLHLISTLHGMPVAYAVTGAKAGGRATLLAMLDRLPVPVPTGQVIMADKGHNGAWLDDELSDGGVELIRPARKGEAPRPGRQFLKPLGQRIESVFETLKGQLVLEQHGGRTVAGVASRMVRRLLALTAVIWHSHTTGQPALRSLIAHDH</sequence>
<reference evidence="2 3" key="1">
    <citation type="submission" date="2019-11" db="EMBL/GenBank/DDBJ databases">
        <title>Complete genome sequence of Corynebacterium kalinowskii 1959, a novel Corynebacterium species isolated from soil of a small paddock in Vilsendorf, Germany.</title>
        <authorList>
            <person name="Schaffert L."/>
            <person name="Ruwe M."/>
            <person name="Milse J."/>
            <person name="Hanuschka K."/>
            <person name="Ortseifen V."/>
            <person name="Droste J."/>
            <person name="Brandt D."/>
            <person name="Schlueter L."/>
            <person name="Kutter Y."/>
            <person name="Vinke S."/>
            <person name="Viehoefer P."/>
            <person name="Jacob L."/>
            <person name="Luebke N.-C."/>
            <person name="Schulte-Berndt E."/>
            <person name="Hain C."/>
            <person name="Linder M."/>
            <person name="Schmidt P."/>
            <person name="Wollenschlaeger L."/>
            <person name="Luttermann T."/>
            <person name="Thieme E."/>
            <person name="Hassa J."/>
            <person name="Haak M."/>
            <person name="Wittchen M."/>
            <person name="Mentz A."/>
            <person name="Persicke M."/>
            <person name="Busche T."/>
            <person name="Ruckert C."/>
        </authorList>
    </citation>
    <scope>NUCLEOTIDE SEQUENCE [LARGE SCALE GENOMIC DNA]</scope>
    <source>
        <strain evidence="2 3">2039</strain>
    </source>
</reference>
<dbReference type="EMBL" id="CP046455">
    <property type="protein sequence ID" value="QGU07112.1"/>
    <property type="molecule type" value="Genomic_DNA"/>
</dbReference>
<proteinExistence type="predicted"/>
<dbReference type="AlphaFoldDB" id="A0A6B8VNK3"/>
<dbReference type="Pfam" id="PF01609">
    <property type="entry name" value="DDE_Tnp_1"/>
    <property type="match status" value="1"/>
</dbReference>
<organism evidence="2 3">
    <name type="scientific">Corynebacterium occultum</name>
    <dbReference type="NCBI Taxonomy" id="2675219"/>
    <lineage>
        <taxon>Bacteria</taxon>
        <taxon>Bacillati</taxon>
        <taxon>Actinomycetota</taxon>
        <taxon>Actinomycetes</taxon>
        <taxon>Mycobacteriales</taxon>
        <taxon>Corynebacteriaceae</taxon>
        <taxon>Corynebacterium</taxon>
    </lineage>
</organism>
<evidence type="ECO:0000259" key="1">
    <source>
        <dbReference type="Pfam" id="PF01609"/>
    </source>
</evidence>
<gene>
    <name evidence="2" type="ORF">COCCU_05840</name>
</gene>